<dbReference type="InterPro" id="IPR014051">
    <property type="entry name" value="Phosphoesterase_HXTX"/>
</dbReference>
<sequence>MDDDWQRCFIALAPDAATRETLSGLPSPPVARRVPVDQLHLTVAFLGTISACKGGLLGYSLSSVAEALPVFRTERIEHWPGPAHPRLTVAVLAKSDALFALAARIRAVLEALELPMDDRAFRPHITLARFPRDASALCELPVPVAGLSIRFDTLALYSSTLARHGARYSELASAALPDGEEGEAATG</sequence>
<gene>
    <name evidence="4" type="primary">thpR</name>
    <name evidence="4" type="ORF">FAZ95_19900</name>
</gene>
<feature type="domain" description="Phosphoesterase HXTX" evidence="3">
    <location>
        <begin position="96"/>
        <end position="168"/>
    </location>
</feature>
<evidence type="ECO:0000256" key="2">
    <source>
        <dbReference type="HAMAP-Rule" id="MF_01940"/>
    </source>
</evidence>
<feature type="active site" description="Proton donor" evidence="2">
    <location>
        <position position="40"/>
    </location>
</feature>
<keyword evidence="1 2" id="KW-0378">Hydrolase</keyword>
<dbReference type="EMBL" id="CP040077">
    <property type="protein sequence ID" value="QCP51216.1"/>
    <property type="molecule type" value="Genomic_DNA"/>
</dbReference>
<dbReference type="GO" id="GO:0008664">
    <property type="term" value="F:RNA 2',3'-cyclic 3'-phosphodiesterase activity"/>
    <property type="evidence" value="ECO:0007669"/>
    <property type="project" value="UniProtKB-EC"/>
</dbReference>
<organism evidence="4 5">
    <name type="scientific">Trinickia violacea</name>
    <dbReference type="NCBI Taxonomy" id="2571746"/>
    <lineage>
        <taxon>Bacteria</taxon>
        <taxon>Pseudomonadati</taxon>
        <taxon>Pseudomonadota</taxon>
        <taxon>Betaproteobacteria</taxon>
        <taxon>Burkholderiales</taxon>
        <taxon>Burkholderiaceae</taxon>
        <taxon>Trinickia</taxon>
    </lineage>
</organism>
<evidence type="ECO:0000313" key="5">
    <source>
        <dbReference type="Proteomes" id="UP000298656"/>
    </source>
</evidence>
<dbReference type="InterPro" id="IPR009097">
    <property type="entry name" value="Cyclic_Pdiesterase"/>
</dbReference>
<dbReference type="KEGG" id="tvl:FAZ95_19900"/>
<dbReference type="SUPFAM" id="SSF55144">
    <property type="entry name" value="LigT-like"/>
    <property type="match status" value="1"/>
</dbReference>
<feature type="short sequence motif" description="HXTX 2" evidence="2">
    <location>
        <begin position="124"/>
        <end position="127"/>
    </location>
</feature>
<dbReference type="NCBIfam" id="TIGR02258">
    <property type="entry name" value="2_5_ligase"/>
    <property type="match status" value="1"/>
</dbReference>
<accession>A0A4P8IS62</accession>
<dbReference type="GO" id="GO:0004113">
    <property type="term" value="F:2',3'-cyclic-nucleotide 3'-phosphodiesterase activity"/>
    <property type="evidence" value="ECO:0007669"/>
    <property type="project" value="InterPro"/>
</dbReference>
<dbReference type="InterPro" id="IPR004175">
    <property type="entry name" value="RNA_CPDase"/>
</dbReference>
<dbReference type="AlphaFoldDB" id="A0A4P8IS62"/>
<dbReference type="Proteomes" id="UP000298656">
    <property type="component" value="Chromosome 1"/>
</dbReference>
<protein>
    <recommendedName>
        <fullName evidence="2">RNA 2',3'-cyclic phosphodiesterase</fullName>
        <shortName evidence="2">RNA 2',3'-CPDase</shortName>
        <ecNumber evidence="2">3.1.4.58</ecNumber>
    </recommendedName>
</protein>
<comment type="catalytic activity">
    <reaction evidence="2">
        <text>a 3'-end 2',3'-cyclophospho-ribonucleotide-RNA + H2O = a 3'-end 2'-phospho-ribonucleotide-RNA + H(+)</text>
        <dbReference type="Rhea" id="RHEA:11828"/>
        <dbReference type="Rhea" id="RHEA-COMP:10464"/>
        <dbReference type="Rhea" id="RHEA-COMP:17353"/>
        <dbReference type="ChEBI" id="CHEBI:15377"/>
        <dbReference type="ChEBI" id="CHEBI:15378"/>
        <dbReference type="ChEBI" id="CHEBI:83064"/>
        <dbReference type="ChEBI" id="CHEBI:173113"/>
        <dbReference type="EC" id="3.1.4.58"/>
    </reaction>
</comment>
<dbReference type="Gene3D" id="3.90.1140.10">
    <property type="entry name" value="Cyclic phosphodiesterase"/>
    <property type="match status" value="1"/>
</dbReference>
<name>A0A4P8IS62_9BURK</name>
<dbReference type="OrthoDB" id="7061261at2"/>
<feature type="short sequence motif" description="HXTX 1" evidence="2">
    <location>
        <begin position="40"/>
        <end position="43"/>
    </location>
</feature>
<dbReference type="RefSeq" id="WP_137334021.1">
    <property type="nucleotide sequence ID" value="NZ_CP040077.1"/>
</dbReference>
<feature type="active site" description="Proton acceptor" evidence="2">
    <location>
        <position position="124"/>
    </location>
</feature>
<dbReference type="PANTHER" id="PTHR35561">
    <property type="entry name" value="RNA 2',3'-CYCLIC PHOSPHODIESTERASE"/>
    <property type="match status" value="1"/>
</dbReference>
<reference evidence="4 5" key="1">
    <citation type="submission" date="2019-05" db="EMBL/GenBank/DDBJ databases">
        <title>Burkholderia sp. DHOD12, isolated from subtropical forest soil.</title>
        <authorList>
            <person name="Gao Z.-H."/>
            <person name="Qiu L.-H."/>
        </authorList>
    </citation>
    <scope>NUCLEOTIDE SEQUENCE [LARGE SCALE GENOMIC DNA]</scope>
    <source>
        <strain evidence="4 5">DHOD12</strain>
    </source>
</reference>
<evidence type="ECO:0000313" key="4">
    <source>
        <dbReference type="EMBL" id="QCP51216.1"/>
    </source>
</evidence>
<keyword evidence="5" id="KW-1185">Reference proteome</keyword>
<dbReference type="HAMAP" id="MF_01940">
    <property type="entry name" value="RNA_CPDase"/>
    <property type="match status" value="1"/>
</dbReference>
<dbReference type="EC" id="3.1.4.58" evidence="2"/>
<comment type="similarity">
    <text evidence="2">Belongs to the 2H phosphoesterase superfamily. ThpR family.</text>
</comment>
<evidence type="ECO:0000259" key="3">
    <source>
        <dbReference type="Pfam" id="PF02834"/>
    </source>
</evidence>
<dbReference type="PANTHER" id="PTHR35561:SF1">
    <property type="entry name" value="RNA 2',3'-CYCLIC PHOSPHODIESTERASE"/>
    <property type="match status" value="1"/>
</dbReference>
<proteinExistence type="inferred from homology"/>
<comment type="function">
    <text evidence="2">Hydrolyzes RNA 2',3'-cyclic phosphodiester to an RNA 2'-phosphomonoester.</text>
</comment>
<evidence type="ECO:0000256" key="1">
    <source>
        <dbReference type="ARBA" id="ARBA00022801"/>
    </source>
</evidence>
<dbReference type="Pfam" id="PF02834">
    <property type="entry name" value="LigT_PEase"/>
    <property type="match status" value="1"/>
</dbReference>